<dbReference type="CDD" id="cd11296">
    <property type="entry name" value="O-FucT_like"/>
    <property type="match status" value="1"/>
</dbReference>
<reference evidence="4 5" key="1">
    <citation type="journal article" date="2019" name="New Phytol.">
        <title>Comparative genomics reveals unique wood-decay strategies and fruiting body development in the Schizophyllaceae.</title>
        <authorList>
            <person name="Almasi E."/>
            <person name="Sahu N."/>
            <person name="Krizsan K."/>
            <person name="Balint B."/>
            <person name="Kovacs G.M."/>
            <person name="Kiss B."/>
            <person name="Cseklye J."/>
            <person name="Drula E."/>
            <person name="Henrissat B."/>
            <person name="Nagy I."/>
            <person name="Chovatia M."/>
            <person name="Adam C."/>
            <person name="LaButti K."/>
            <person name="Lipzen A."/>
            <person name="Riley R."/>
            <person name="Grigoriev I.V."/>
            <person name="Nagy L.G."/>
        </authorList>
    </citation>
    <scope>NUCLEOTIDE SEQUENCE [LARGE SCALE GENOMIC DNA]</scope>
    <source>
        <strain evidence="4 5">NL-1724</strain>
    </source>
</reference>
<keyword evidence="3" id="KW-0119">Carbohydrate metabolism</keyword>
<dbReference type="STRING" id="97359.A0A550CJN4"/>
<evidence type="ECO:0000313" key="4">
    <source>
        <dbReference type="EMBL" id="TRM65025.1"/>
    </source>
</evidence>
<dbReference type="GO" id="GO:0046922">
    <property type="term" value="F:peptide-O-fucosyltransferase activity"/>
    <property type="evidence" value="ECO:0007669"/>
    <property type="project" value="InterPro"/>
</dbReference>
<protein>
    <recommendedName>
        <fullName evidence="6">GDP-fucose protein O-fucosyltransferase-domain-containing protein</fullName>
    </recommendedName>
</protein>
<dbReference type="EMBL" id="VDMD01000006">
    <property type="protein sequence ID" value="TRM65025.1"/>
    <property type="molecule type" value="Genomic_DNA"/>
</dbReference>
<gene>
    <name evidence="4" type="ORF">BD626DRAFT_239224</name>
</gene>
<name>A0A550CJN4_9AGAR</name>
<dbReference type="OrthoDB" id="2906366at2759"/>
<dbReference type="AlphaFoldDB" id="A0A550CJN4"/>
<dbReference type="Proteomes" id="UP000320762">
    <property type="component" value="Unassembled WGS sequence"/>
</dbReference>
<organism evidence="4 5">
    <name type="scientific">Schizophyllum amplum</name>
    <dbReference type="NCBI Taxonomy" id="97359"/>
    <lineage>
        <taxon>Eukaryota</taxon>
        <taxon>Fungi</taxon>
        <taxon>Dikarya</taxon>
        <taxon>Basidiomycota</taxon>
        <taxon>Agaricomycotina</taxon>
        <taxon>Agaricomycetes</taxon>
        <taxon>Agaricomycetidae</taxon>
        <taxon>Agaricales</taxon>
        <taxon>Schizophyllaceae</taxon>
        <taxon>Schizophyllum</taxon>
    </lineage>
</organism>
<evidence type="ECO:0008006" key="6">
    <source>
        <dbReference type="Google" id="ProtNLM"/>
    </source>
</evidence>
<dbReference type="Gene3D" id="3.40.50.11350">
    <property type="match status" value="1"/>
</dbReference>
<dbReference type="PANTHER" id="PTHR13398">
    <property type="entry name" value="GDP-FUCOSE PROTEIN O-FUCOSYLTRANSFERASE 2"/>
    <property type="match status" value="1"/>
</dbReference>
<proteinExistence type="predicted"/>
<keyword evidence="1" id="KW-0808">Transferase</keyword>
<dbReference type="GO" id="GO:0006004">
    <property type="term" value="P:fucose metabolic process"/>
    <property type="evidence" value="ECO:0007669"/>
    <property type="project" value="UniProtKB-KW"/>
</dbReference>
<dbReference type="InterPro" id="IPR045130">
    <property type="entry name" value="OFUT2-like"/>
</dbReference>
<accession>A0A550CJN4</accession>
<keyword evidence="2" id="KW-0294">Fucose metabolism</keyword>
<evidence type="ECO:0000256" key="1">
    <source>
        <dbReference type="ARBA" id="ARBA00022679"/>
    </source>
</evidence>
<comment type="caution">
    <text evidence="4">The sequence shown here is derived from an EMBL/GenBank/DDBJ whole genome shotgun (WGS) entry which is preliminary data.</text>
</comment>
<dbReference type="PANTHER" id="PTHR13398:SF0">
    <property type="entry name" value="GDP-FUCOSE PROTEIN O-FUCOSYLTRANSFERASE 2"/>
    <property type="match status" value="1"/>
</dbReference>
<evidence type="ECO:0000256" key="2">
    <source>
        <dbReference type="ARBA" id="ARBA00023253"/>
    </source>
</evidence>
<keyword evidence="5" id="KW-1185">Reference proteome</keyword>
<evidence type="ECO:0000313" key="5">
    <source>
        <dbReference type="Proteomes" id="UP000320762"/>
    </source>
</evidence>
<evidence type="ECO:0000256" key="3">
    <source>
        <dbReference type="ARBA" id="ARBA00023277"/>
    </source>
</evidence>
<sequence>MSPASVLGSLSNSRRIAVALITATVFVLLPLSFTQRDTPAVSHGLTAHVVEKVEIHPQWDTRHYVTSRNDTASFRERLRPDIKYLVQWGDPVGFSNQIISHIHLIYLALLSERVPVIPPFVHNPHVGWDGPLLSFGEVFDVDLLRAGLRKPVLQWSDVQAQSGVPEPLGCWGLEVWHGPAQAPPSFPHELGVSVVYTSIPNDSRSTYMHAADTLADLVHVSGSSLSESYRESAEALRPDEHIACFDFLYFVSSAANLNLDHSAGSFWPAWSFAGRYVRFTTAVRERAQVHLLQAFGLHPEAALPNFISVHIRRGDFVDVCENTPIEECFAPLSAYVRRVREVQEELEMRHGVSVQRVIVSSNEQNRAFWADIDRLGWAHIDYGTGVTNGGWWGIIVDTCIQSMSKGFVGTWGSTVSELSERRVRDWNNGASRMVRWGSVGADDH</sequence>